<keyword evidence="2" id="KW-1185">Reference proteome</keyword>
<organism evidence="1 2">
    <name type="scientific">Litomosoides sigmodontis</name>
    <name type="common">Filarial nematode worm</name>
    <dbReference type="NCBI Taxonomy" id="42156"/>
    <lineage>
        <taxon>Eukaryota</taxon>
        <taxon>Metazoa</taxon>
        <taxon>Ecdysozoa</taxon>
        <taxon>Nematoda</taxon>
        <taxon>Chromadorea</taxon>
        <taxon>Rhabditida</taxon>
        <taxon>Spirurina</taxon>
        <taxon>Spiruromorpha</taxon>
        <taxon>Filarioidea</taxon>
        <taxon>Onchocercidae</taxon>
        <taxon>Litomosoides</taxon>
    </lineage>
</organism>
<accession>A0A3P7K323</accession>
<reference evidence="1 2" key="1">
    <citation type="submission" date="2018-08" db="EMBL/GenBank/DDBJ databases">
        <authorList>
            <person name="Laetsch R D."/>
            <person name="Stevens L."/>
            <person name="Kumar S."/>
            <person name="Blaxter L. M."/>
        </authorList>
    </citation>
    <scope>NUCLEOTIDE SEQUENCE [LARGE SCALE GENOMIC DNA]</scope>
</reference>
<name>A0A3P7K323_LITSI</name>
<dbReference type="AlphaFoldDB" id="A0A3P7K323"/>
<sequence>MRQRSIFAAVKHIIFASLRYCLGKVKWYAMVEREMLDNQPLAKRKILLLCFGAAQLRETVSKWSCVWMDASSIASYAFLSPSDVEHETRSAV</sequence>
<protein>
    <submittedName>
        <fullName evidence="1">Uncharacterized protein</fullName>
    </submittedName>
</protein>
<evidence type="ECO:0000313" key="1">
    <source>
        <dbReference type="EMBL" id="VDM93146.1"/>
    </source>
</evidence>
<dbReference type="Proteomes" id="UP000277928">
    <property type="component" value="Unassembled WGS sequence"/>
</dbReference>
<proteinExistence type="predicted"/>
<gene>
    <name evidence="1" type="ORF">NLS_LOCUS10066</name>
</gene>
<dbReference type="EMBL" id="UYRX01002383">
    <property type="protein sequence ID" value="VDM93146.1"/>
    <property type="molecule type" value="Genomic_DNA"/>
</dbReference>
<evidence type="ECO:0000313" key="2">
    <source>
        <dbReference type="Proteomes" id="UP000277928"/>
    </source>
</evidence>